<evidence type="ECO:0000313" key="2">
    <source>
        <dbReference type="Proteomes" id="UP000887567"/>
    </source>
</evidence>
<evidence type="ECO:0000313" key="1">
    <source>
        <dbReference type="EnsemblMetazoa" id="XP_020893561.1"/>
    </source>
</evidence>
<dbReference type="OMA" id="FMARFYL"/>
<reference evidence="1" key="1">
    <citation type="submission" date="2022-11" db="UniProtKB">
        <authorList>
            <consortium name="EnsemblMetazoa"/>
        </authorList>
    </citation>
    <scope>IDENTIFICATION</scope>
</reference>
<proteinExistence type="predicted"/>
<dbReference type="EnsemblMetazoa" id="XM_021037902.2">
    <property type="protein sequence ID" value="XP_020893561.1"/>
    <property type="gene ID" value="LOC110232688"/>
</dbReference>
<dbReference type="KEGG" id="epa:110232688"/>
<dbReference type="SUPFAM" id="SSF48452">
    <property type="entry name" value="TPR-like"/>
    <property type="match status" value="1"/>
</dbReference>
<accession>A0A913WSS6</accession>
<organism evidence="1 2">
    <name type="scientific">Exaiptasia diaphana</name>
    <name type="common">Tropical sea anemone</name>
    <name type="synonym">Aiptasia pulchella</name>
    <dbReference type="NCBI Taxonomy" id="2652724"/>
    <lineage>
        <taxon>Eukaryota</taxon>
        <taxon>Metazoa</taxon>
        <taxon>Cnidaria</taxon>
        <taxon>Anthozoa</taxon>
        <taxon>Hexacorallia</taxon>
        <taxon>Actiniaria</taxon>
        <taxon>Aiptasiidae</taxon>
        <taxon>Exaiptasia</taxon>
    </lineage>
</organism>
<dbReference type="OrthoDB" id="10262026at2759"/>
<dbReference type="GeneID" id="110232688"/>
<keyword evidence="2" id="KW-1185">Reference proteome</keyword>
<dbReference type="RefSeq" id="XP_020893561.1">
    <property type="nucleotide sequence ID" value="XM_021037902.2"/>
</dbReference>
<dbReference type="Gene3D" id="1.25.40.10">
    <property type="entry name" value="Tetratricopeptide repeat domain"/>
    <property type="match status" value="1"/>
</dbReference>
<dbReference type="InterPro" id="IPR011990">
    <property type="entry name" value="TPR-like_helical_dom_sf"/>
</dbReference>
<dbReference type="Proteomes" id="UP000887567">
    <property type="component" value="Unplaced"/>
</dbReference>
<sequence length="144" mass="16513">SFFRGISVGDMEGIAVIKLARLHEHLEEEDDASKYYLRYIEQAETIGVISVEDLCIAYKFMARFYLKRKKLEDAETYAHKCCEYNESREEGKSLMREISLARSRGEGQVDTSEIFTHDDSQLQDIMSTSAVNPVSPMNLNFNTP</sequence>
<protein>
    <submittedName>
        <fullName evidence="1">Uncharacterized protein</fullName>
    </submittedName>
</protein>
<dbReference type="AlphaFoldDB" id="A0A913WSS6"/>
<name>A0A913WSS6_EXADI</name>